<organism evidence="1 2">
    <name type="scientific">Xenoophorus captivus</name>
    <dbReference type="NCBI Taxonomy" id="1517983"/>
    <lineage>
        <taxon>Eukaryota</taxon>
        <taxon>Metazoa</taxon>
        <taxon>Chordata</taxon>
        <taxon>Craniata</taxon>
        <taxon>Vertebrata</taxon>
        <taxon>Euteleostomi</taxon>
        <taxon>Actinopterygii</taxon>
        <taxon>Neopterygii</taxon>
        <taxon>Teleostei</taxon>
        <taxon>Neoteleostei</taxon>
        <taxon>Acanthomorphata</taxon>
        <taxon>Ovalentaria</taxon>
        <taxon>Atherinomorphae</taxon>
        <taxon>Cyprinodontiformes</taxon>
        <taxon>Goodeidae</taxon>
        <taxon>Xenoophorus</taxon>
    </lineage>
</organism>
<evidence type="ECO:0000313" key="1">
    <source>
        <dbReference type="EMBL" id="MEQ2207024.1"/>
    </source>
</evidence>
<gene>
    <name evidence="1" type="ORF">XENOCAPTIV_006118</name>
</gene>
<comment type="caution">
    <text evidence="1">The sequence shown here is derived from an EMBL/GenBank/DDBJ whole genome shotgun (WGS) entry which is preliminary data.</text>
</comment>
<proteinExistence type="predicted"/>
<dbReference type="EMBL" id="JAHRIN010043685">
    <property type="protein sequence ID" value="MEQ2207024.1"/>
    <property type="molecule type" value="Genomic_DNA"/>
</dbReference>
<evidence type="ECO:0000313" key="2">
    <source>
        <dbReference type="Proteomes" id="UP001434883"/>
    </source>
</evidence>
<accession>A0ABV0RFV8</accession>
<sequence>MASITIRPRISEVTRLTRRSRTLGISTLASRTPQGVTQNPVLTSQWTPTISTAGDQLEVRLPLSLRLSFLPGTGERKLL</sequence>
<dbReference type="Proteomes" id="UP001434883">
    <property type="component" value="Unassembled WGS sequence"/>
</dbReference>
<reference evidence="1 2" key="1">
    <citation type="submission" date="2021-06" db="EMBL/GenBank/DDBJ databases">
        <authorList>
            <person name="Palmer J.M."/>
        </authorList>
    </citation>
    <scope>NUCLEOTIDE SEQUENCE [LARGE SCALE GENOMIC DNA]</scope>
    <source>
        <strain evidence="1 2">XC_2019</strain>
        <tissue evidence="1">Muscle</tissue>
    </source>
</reference>
<keyword evidence="2" id="KW-1185">Reference proteome</keyword>
<name>A0ABV0RFV8_9TELE</name>
<protein>
    <submittedName>
        <fullName evidence="1">Uncharacterized protein</fullName>
    </submittedName>
</protein>